<evidence type="ECO:0000259" key="1">
    <source>
        <dbReference type="SMART" id="SM00382"/>
    </source>
</evidence>
<dbReference type="Gene3D" id="3.40.50.300">
    <property type="entry name" value="P-loop containing nucleotide triphosphate hydrolases"/>
    <property type="match status" value="2"/>
</dbReference>
<dbReference type="Gene3D" id="2.30.30.940">
    <property type="match status" value="1"/>
</dbReference>
<dbReference type="EMBL" id="MK500465">
    <property type="protein sequence ID" value="QBK90100.1"/>
    <property type="molecule type" value="Genomic_DNA"/>
</dbReference>
<dbReference type="Pfam" id="PF13604">
    <property type="entry name" value="AAA_30"/>
    <property type="match status" value="1"/>
</dbReference>
<keyword evidence="2" id="KW-0347">Helicase</keyword>
<dbReference type="SMART" id="SM00382">
    <property type="entry name" value="AAA"/>
    <property type="match status" value="1"/>
</dbReference>
<dbReference type="InterPro" id="IPR003593">
    <property type="entry name" value="AAA+_ATPase"/>
</dbReference>
<name>A0A481Z625_9VIRU</name>
<dbReference type="CDD" id="cd18809">
    <property type="entry name" value="SF1_C_RecD"/>
    <property type="match status" value="1"/>
</dbReference>
<dbReference type="Pfam" id="PF13538">
    <property type="entry name" value="UvrD_C_2"/>
    <property type="match status" value="1"/>
</dbReference>
<reference evidence="2" key="1">
    <citation type="journal article" date="2019" name="MBio">
        <title>Virus Genomes from Deep Sea Sediments Expand the Ocean Megavirome and Support Independent Origins of Viral Gigantism.</title>
        <authorList>
            <person name="Backstrom D."/>
            <person name="Yutin N."/>
            <person name="Jorgensen S.L."/>
            <person name="Dharamshi J."/>
            <person name="Homa F."/>
            <person name="Zaremba-Niedwiedzka K."/>
            <person name="Spang A."/>
            <person name="Wolf Y.I."/>
            <person name="Koonin E.V."/>
            <person name="Ettema T.J."/>
        </authorList>
    </citation>
    <scope>NUCLEOTIDE SEQUENCE</scope>
</reference>
<dbReference type="SUPFAM" id="SSF52540">
    <property type="entry name" value="P-loop containing nucleoside triphosphate hydrolases"/>
    <property type="match status" value="1"/>
</dbReference>
<proteinExistence type="predicted"/>
<feature type="domain" description="AAA+ ATPase" evidence="1">
    <location>
        <begin position="378"/>
        <end position="505"/>
    </location>
</feature>
<protein>
    <submittedName>
        <fullName evidence="2">RecD helicase /ATP-dependent exoDNAse</fullName>
    </submittedName>
</protein>
<keyword evidence="2" id="KW-0067">ATP-binding</keyword>
<dbReference type="InterPro" id="IPR050534">
    <property type="entry name" value="Coronavir_polyprotein_1ab"/>
</dbReference>
<keyword evidence="2" id="KW-0378">Hydrolase</keyword>
<dbReference type="InterPro" id="IPR027417">
    <property type="entry name" value="P-loop_NTPase"/>
</dbReference>
<keyword evidence="2" id="KW-0547">Nucleotide-binding</keyword>
<dbReference type="InterPro" id="IPR027785">
    <property type="entry name" value="UvrD-like_helicase_C"/>
</dbReference>
<dbReference type="GO" id="GO:0004386">
    <property type="term" value="F:helicase activity"/>
    <property type="evidence" value="ECO:0007669"/>
    <property type="project" value="UniProtKB-KW"/>
</dbReference>
<accession>A0A481Z625</accession>
<organism evidence="2">
    <name type="scientific">Pithovirus LCPAC102</name>
    <dbReference type="NCBI Taxonomy" id="2506587"/>
    <lineage>
        <taxon>Viruses</taxon>
        <taxon>Pithoviruses</taxon>
    </lineage>
</organism>
<gene>
    <name evidence="2" type="ORF">LCPAC102_00100</name>
</gene>
<sequence length="835" mass="96524">MSKAKIISNTSNESYSDIIEEVKLNMEYIGKKIIGRVDKMEYKQKICIIREKDTMELFKCKYNYFFSARPGDSIRAYILKDTNNYTFEKHPYVILSIDDETMVKCIMTGRPRKTNKSLAEEYLRYLNSLRLNIRNDEMETDNILLERTDNTNMFISHFAIKYSQRKLSSDKISLLTNDGAYMREDEMKKFLFWWNKQRVLRRLYLFGLTNTEINESNLDMDPIDIYNTINDNPFKVLSLPIIKCKTIYNILNKKYTNDDIMRAEMARLIFDNLISRGWTCTPNWFLIKLCDELCDKRKDPLSKNDRIKTYVSKMIQEYGMISENHNTYTKLSNKVENYLCDIFMSLIQKNNKDKNTYTPTYTVTLDDKQKECVSTALNSNICIITGGAGTGKTTIIRQIIENLDRLGSIYAVVSFTGKAVSRLKEVIGNDSPATMHMMINKVNTKDKIKWLIIDEISMVTSKLLYDFFIAYGVDLNVILVGDMNQLSPISWGNAFSEVMKTRLIPTIKLTKNYRSGIFGDNGIILNTNAILKYSYNIDSVAPGEHIEDLIIKKYDNFCLYNGGTIDNVIEIINELANAGIKSTEVTVITPFKKDIKEINYRTQSIFDLNGIYNNGVMIDDAESNIKTKDKFIQDDKGYKWCIGDRVIMLNNNYDIGIMNGDEGVIIDLVKSYEQIIYDNNIKSSIRNPCNVNEDEFIPKILIRFRSGKEYEFLVTYDKLEEETEGNTYNSALEGENNITNKKSTTVESLMHAYCMTIHRSQGSEWDFIILYFPESNGTKFLNMNLLYTALTRGRCAVWCVGDIHGLTQACMRRPAIKYDTLGLKMLKAYQTILEK</sequence>
<evidence type="ECO:0000313" key="2">
    <source>
        <dbReference type="EMBL" id="QBK90100.1"/>
    </source>
</evidence>
<dbReference type="PANTHER" id="PTHR43788">
    <property type="entry name" value="DNA2/NAM7 HELICASE FAMILY MEMBER"/>
    <property type="match status" value="1"/>
</dbReference>